<name>A0AAV6YLS3_ENGPU</name>
<dbReference type="AlphaFoldDB" id="A0AAV6YLS3"/>
<accession>A0AAV6YLS3</accession>
<evidence type="ECO:0000313" key="2">
    <source>
        <dbReference type="Proteomes" id="UP000824782"/>
    </source>
</evidence>
<dbReference type="EMBL" id="WNYA01040867">
    <property type="protein sequence ID" value="KAG8536590.1"/>
    <property type="molecule type" value="Genomic_DNA"/>
</dbReference>
<dbReference type="Proteomes" id="UP000824782">
    <property type="component" value="Unassembled WGS sequence"/>
</dbReference>
<gene>
    <name evidence="1" type="ORF">GDO81_026049</name>
</gene>
<sequence>MVTVDHSLDNHRMPTLGIEILPAELTGGIYRDMESADDAGQLWYTVILFKSLYSVEENISPRNANELGCKSGHQHLTNVLHHLTYSGTGDSEDFPNGPVFT</sequence>
<reference evidence="1" key="1">
    <citation type="thesis" date="2020" institute="ProQuest LLC" country="789 East Eisenhower Parkway, Ann Arbor, MI, USA">
        <title>Comparative Genomics and Chromosome Evolution.</title>
        <authorList>
            <person name="Mudd A.B."/>
        </authorList>
    </citation>
    <scope>NUCLEOTIDE SEQUENCE</scope>
    <source>
        <strain evidence="1">237g6f4</strain>
        <tissue evidence="1">Blood</tissue>
    </source>
</reference>
<comment type="caution">
    <text evidence="1">The sequence shown here is derived from an EMBL/GenBank/DDBJ whole genome shotgun (WGS) entry which is preliminary data.</text>
</comment>
<proteinExistence type="predicted"/>
<organism evidence="1 2">
    <name type="scientific">Engystomops pustulosus</name>
    <name type="common">Tungara frog</name>
    <name type="synonym">Physalaemus pustulosus</name>
    <dbReference type="NCBI Taxonomy" id="76066"/>
    <lineage>
        <taxon>Eukaryota</taxon>
        <taxon>Metazoa</taxon>
        <taxon>Chordata</taxon>
        <taxon>Craniata</taxon>
        <taxon>Vertebrata</taxon>
        <taxon>Euteleostomi</taxon>
        <taxon>Amphibia</taxon>
        <taxon>Batrachia</taxon>
        <taxon>Anura</taxon>
        <taxon>Neobatrachia</taxon>
        <taxon>Hyloidea</taxon>
        <taxon>Leptodactylidae</taxon>
        <taxon>Leiuperinae</taxon>
        <taxon>Engystomops</taxon>
    </lineage>
</organism>
<evidence type="ECO:0000313" key="1">
    <source>
        <dbReference type="EMBL" id="KAG8536590.1"/>
    </source>
</evidence>
<protein>
    <submittedName>
        <fullName evidence="1">Uncharacterized protein</fullName>
    </submittedName>
</protein>
<keyword evidence="2" id="KW-1185">Reference proteome</keyword>